<feature type="region of interest" description="Disordered" evidence="1">
    <location>
        <begin position="398"/>
        <end position="417"/>
    </location>
</feature>
<feature type="region of interest" description="Disordered" evidence="1">
    <location>
        <begin position="471"/>
        <end position="719"/>
    </location>
</feature>
<sequence length="812" mass="92189">MARSQSFFDAELPNDPSSSNQHIPNIDYDDEDIGLDYDEYGVEVNEANGLDYDDEDDVGLSAHGQYVEEEDEDDEIGLDRMPPLPDDDDIFGDHNTSTPAPQDPTITSTNNNLMKVPFNEFAKEVVYTLASKVSGYCNLHELKEDLRKDTGLLPDYVVAHYGFANFEIFMKSELMQPSVKLQIIDGKHYFLPRNCSTFSHIRNEQEIERAATLLNQNREENEKLCRALLPENKEATINGRKLISELVYELGGEEKPVAWQEVQKKYKEKFNEELAGEALKRMFTRDKAIKILETLFTYEMELWQANLPGQFFLKLKMPFNDLVNYYEEELRNHNEAKAQMKNVSGRPMRPRINNHKYPKVFPTCPLYPTFDNPHPPPPPVQQAVNNKKSLDVPNNDVNNSNQLNMPTSSNAATKKSKFDISPEELGISTKKQSFTEMINCEEDDIAEESKITVKYNRKGWAEESSVPAYEIGGGGEKTSRLDPPINVGTNAVQNGGEGAKEDDNKKNKKTRYTSRIAGGDFTDSDEESGDDEDEVVSIKKLPKEERPVEIPKPQSVGENLTSFVPQQAPTSSNNIFVPPPRLSGHRAGIHKFMQEKVEQRKIEGTTSQPQQPNPPPFNPTKQRYPVNYSSDEEDDDVNNIFNEKQMSKEKSVENVVGRSVQQQQGGTSVNCTNTAALFDPPPSLPQQQQQPSSRPLPTLSNTSINQQNNTNNSKSVHKDKNANEWLLIDKVEWLRNEANKQKMSHESRPDEGSFIFRKGNEVLVLTESDDRIRASKHCDGRIKWDAYFPKTEWKLFSITVLGLVYSFMLRGE</sequence>
<evidence type="ECO:0000259" key="3">
    <source>
        <dbReference type="Pfam" id="PF24360"/>
    </source>
</evidence>
<feature type="compositionally biased region" description="Low complexity" evidence="1">
    <location>
        <begin position="655"/>
        <end position="669"/>
    </location>
</feature>
<feature type="domain" description="DUF7515" evidence="2">
    <location>
        <begin position="117"/>
        <end position="195"/>
    </location>
</feature>
<evidence type="ECO:0000259" key="2">
    <source>
        <dbReference type="Pfam" id="PF24359"/>
    </source>
</evidence>
<dbReference type="InterPro" id="IPR055938">
    <property type="entry name" value="DUF7516"/>
</dbReference>
<evidence type="ECO:0000313" key="5">
    <source>
        <dbReference type="WBParaSite" id="MhA1_Contig118.frz3.gene62"/>
    </source>
</evidence>
<dbReference type="Pfam" id="PF24359">
    <property type="entry name" value="DUF7515"/>
    <property type="match status" value="1"/>
</dbReference>
<feature type="compositionally biased region" description="Polar residues" evidence="1">
    <location>
        <begin position="556"/>
        <end position="575"/>
    </location>
</feature>
<protein>
    <submittedName>
        <fullName evidence="5">HTH OST-type domain-containing protein</fullName>
    </submittedName>
</protein>
<feature type="compositionally biased region" description="Low complexity" evidence="1">
    <location>
        <begin position="685"/>
        <end position="713"/>
    </location>
</feature>
<accession>A0A1I8B1I2</accession>
<feature type="domain" description="DUF7516" evidence="3">
    <location>
        <begin position="237"/>
        <end position="321"/>
    </location>
</feature>
<evidence type="ECO:0000256" key="1">
    <source>
        <dbReference type="SAM" id="MobiDB-lite"/>
    </source>
</evidence>
<feature type="compositionally biased region" description="Polar residues" evidence="1">
    <location>
        <begin position="398"/>
        <end position="413"/>
    </location>
</feature>
<feature type="compositionally biased region" description="Acidic residues" evidence="1">
    <location>
        <begin position="522"/>
        <end position="535"/>
    </location>
</feature>
<reference evidence="5" key="1">
    <citation type="submission" date="2016-11" db="UniProtKB">
        <authorList>
            <consortium name="WormBaseParasite"/>
        </authorList>
    </citation>
    <scope>IDENTIFICATION</scope>
</reference>
<feature type="region of interest" description="Disordered" evidence="1">
    <location>
        <begin position="1"/>
        <end position="33"/>
    </location>
</feature>
<feature type="compositionally biased region" description="Basic and acidic residues" evidence="1">
    <location>
        <begin position="592"/>
        <end position="603"/>
    </location>
</feature>
<evidence type="ECO:0000313" key="4">
    <source>
        <dbReference type="Proteomes" id="UP000095281"/>
    </source>
</evidence>
<dbReference type="Proteomes" id="UP000095281">
    <property type="component" value="Unplaced"/>
</dbReference>
<keyword evidence="4" id="KW-1185">Reference proteome</keyword>
<dbReference type="AlphaFoldDB" id="A0A1I8B1I2"/>
<dbReference type="InterPro" id="IPR055937">
    <property type="entry name" value="DUF7515"/>
</dbReference>
<proteinExistence type="predicted"/>
<dbReference type="WBParaSite" id="MhA1_Contig118.frz3.gene62">
    <property type="protein sequence ID" value="MhA1_Contig118.frz3.gene62"/>
    <property type="gene ID" value="MhA1_Contig118.frz3.gene62"/>
</dbReference>
<dbReference type="Pfam" id="PF24360">
    <property type="entry name" value="DUF7516"/>
    <property type="match status" value="1"/>
</dbReference>
<organism evidence="4 5">
    <name type="scientific">Meloidogyne hapla</name>
    <name type="common">Root-knot nematode worm</name>
    <dbReference type="NCBI Taxonomy" id="6305"/>
    <lineage>
        <taxon>Eukaryota</taxon>
        <taxon>Metazoa</taxon>
        <taxon>Ecdysozoa</taxon>
        <taxon>Nematoda</taxon>
        <taxon>Chromadorea</taxon>
        <taxon>Rhabditida</taxon>
        <taxon>Tylenchina</taxon>
        <taxon>Tylenchomorpha</taxon>
        <taxon>Tylenchoidea</taxon>
        <taxon>Meloidogynidae</taxon>
        <taxon>Meloidogyninae</taxon>
        <taxon>Meloidogyne</taxon>
    </lineage>
</organism>
<name>A0A1I8B1I2_MELHA</name>